<evidence type="ECO:0000313" key="6">
    <source>
        <dbReference type="Proteomes" id="UP000019249"/>
    </source>
</evidence>
<dbReference type="PROSITE" id="PS50987">
    <property type="entry name" value="HTH_ARSR_2"/>
    <property type="match status" value="1"/>
</dbReference>
<keyword evidence="1" id="KW-0805">Transcription regulation</keyword>
<comment type="caution">
    <text evidence="5">The sequence shown here is derived from an EMBL/GenBank/DDBJ whole genome shotgun (WGS) entry which is preliminary data.</text>
</comment>
<dbReference type="Gene3D" id="1.10.10.10">
    <property type="entry name" value="Winged helix-like DNA-binding domain superfamily/Winged helix DNA-binding domain"/>
    <property type="match status" value="1"/>
</dbReference>
<feature type="domain" description="HTH arsR-type" evidence="4">
    <location>
        <begin position="12"/>
        <end position="106"/>
    </location>
</feature>
<dbReference type="PANTHER" id="PTHR33154:SF18">
    <property type="entry name" value="ARSENICAL RESISTANCE OPERON REPRESSOR"/>
    <property type="match status" value="1"/>
</dbReference>
<dbReference type="Pfam" id="PF01022">
    <property type="entry name" value="HTH_5"/>
    <property type="match status" value="1"/>
</dbReference>
<dbReference type="InterPro" id="IPR018334">
    <property type="entry name" value="ArsR_HTH"/>
</dbReference>
<evidence type="ECO:0000313" key="5">
    <source>
        <dbReference type="EMBL" id="EUJ29708.1"/>
    </source>
</evidence>
<dbReference type="InterPro" id="IPR036390">
    <property type="entry name" value="WH_DNA-bd_sf"/>
</dbReference>
<name>A0ABP3AYD2_9LIST</name>
<protein>
    <recommendedName>
        <fullName evidence="4">HTH arsR-type domain-containing protein</fullName>
    </recommendedName>
</protein>
<dbReference type="SMART" id="SM00418">
    <property type="entry name" value="HTH_ARSR"/>
    <property type="match status" value="1"/>
</dbReference>
<organism evidence="5 6">
    <name type="scientific">Listeria floridensis FSL S10-1187</name>
    <dbReference type="NCBI Taxonomy" id="1265817"/>
    <lineage>
        <taxon>Bacteria</taxon>
        <taxon>Bacillati</taxon>
        <taxon>Bacillota</taxon>
        <taxon>Bacilli</taxon>
        <taxon>Bacillales</taxon>
        <taxon>Listeriaceae</taxon>
        <taxon>Listeria</taxon>
    </lineage>
</organism>
<accession>A0ABP3AYD2</accession>
<dbReference type="SUPFAM" id="SSF46785">
    <property type="entry name" value="Winged helix' DNA-binding domain"/>
    <property type="match status" value="1"/>
</dbReference>
<feature type="non-terminal residue" evidence="5">
    <location>
        <position position="1"/>
    </location>
</feature>
<sequence length="126" mass="14195">LLYNESGKAERMNLMDYEKNAKWFKALSDPKRLQILDLLSCGELCACDILEHFDFTQPTLSHHMKILVDAGLATSRKAGTWNHYSLNSDTFQGLVNLIQDAFLKPKEDCICAEKGVSGDKKTNEKA</sequence>
<evidence type="ECO:0000256" key="3">
    <source>
        <dbReference type="ARBA" id="ARBA00023163"/>
    </source>
</evidence>
<dbReference type="InterPro" id="IPR036388">
    <property type="entry name" value="WH-like_DNA-bd_sf"/>
</dbReference>
<dbReference type="Proteomes" id="UP000019249">
    <property type="component" value="Unassembled WGS sequence"/>
</dbReference>
<dbReference type="CDD" id="cd00090">
    <property type="entry name" value="HTH_ARSR"/>
    <property type="match status" value="1"/>
</dbReference>
<dbReference type="EMBL" id="AODF01000025">
    <property type="protein sequence ID" value="EUJ29708.1"/>
    <property type="molecule type" value="Genomic_DNA"/>
</dbReference>
<dbReference type="PROSITE" id="PS00846">
    <property type="entry name" value="HTH_ARSR_1"/>
    <property type="match status" value="1"/>
</dbReference>
<evidence type="ECO:0000256" key="1">
    <source>
        <dbReference type="ARBA" id="ARBA00023015"/>
    </source>
</evidence>
<dbReference type="PRINTS" id="PR00778">
    <property type="entry name" value="HTHARSR"/>
</dbReference>
<dbReference type="InterPro" id="IPR011991">
    <property type="entry name" value="ArsR-like_HTH"/>
</dbReference>
<reference evidence="5 6" key="1">
    <citation type="journal article" date="2014" name="Int. J. Syst. Evol. Microbiol.">
        <title>Listeria floridensis sp. nov., Listeria aquatica sp. nov., Listeria cornellensis sp. nov., Listeria riparia sp. nov. and Listeria grandensis sp. nov., from agricultural and natural environments.</title>
        <authorList>
            <person name="den Bakker H.C."/>
            <person name="Warchocki S."/>
            <person name="Wright E.M."/>
            <person name="Allred A.F."/>
            <person name="Ahlstrom C."/>
            <person name="Manuel C.S."/>
            <person name="Stasiewicz M.J."/>
            <person name="Burrell A."/>
            <person name="Roof S."/>
            <person name="Strawn L."/>
            <person name="Fortes E.D."/>
            <person name="Nightingale K.K."/>
            <person name="Kephart D."/>
            <person name="Wiedmann M."/>
        </authorList>
    </citation>
    <scope>NUCLEOTIDE SEQUENCE [LARGE SCALE GENOMIC DNA]</scope>
    <source>
        <strain evidence="5 6">FSL S10-1187</strain>
    </source>
</reference>
<proteinExistence type="predicted"/>
<dbReference type="InterPro" id="IPR051081">
    <property type="entry name" value="HTH_MetalResp_TranReg"/>
</dbReference>
<keyword evidence="2" id="KW-0238">DNA-binding</keyword>
<keyword evidence="3" id="KW-0804">Transcription</keyword>
<dbReference type="NCBIfam" id="NF033788">
    <property type="entry name" value="HTH_metalloreg"/>
    <property type="match status" value="1"/>
</dbReference>
<dbReference type="InterPro" id="IPR001845">
    <property type="entry name" value="HTH_ArsR_DNA-bd_dom"/>
</dbReference>
<dbReference type="PANTHER" id="PTHR33154">
    <property type="entry name" value="TRANSCRIPTIONAL REGULATOR, ARSR FAMILY"/>
    <property type="match status" value="1"/>
</dbReference>
<gene>
    <name evidence="5" type="ORF">MFLO_10945</name>
</gene>
<evidence type="ECO:0000256" key="2">
    <source>
        <dbReference type="ARBA" id="ARBA00023125"/>
    </source>
</evidence>
<evidence type="ECO:0000259" key="4">
    <source>
        <dbReference type="PROSITE" id="PS50987"/>
    </source>
</evidence>
<keyword evidence="6" id="KW-1185">Reference proteome</keyword>